<dbReference type="GO" id="GO:0042597">
    <property type="term" value="C:periplasmic space"/>
    <property type="evidence" value="ECO:0007669"/>
    <property type="project" value="UniProtKB-ARBA"/>
</dbReference>
<dbReference type="KEGG" id="haer:DU502_07670"/>
<dbReference type="AlphaFoldDB" id="A0A3G8QWP5"/>
<evidence type="ECO:0000313" key="6">
    <source>
        <dbReference type="EMBL" id="AZH25264.1"/>
    </source>
</evidence>
<evidence type="ECO:0000256" key="2">
    <source>
        <dbReference type="ARBA" id="ARBA00022448"/>
    </source>
</evidence>
<reference evidence="6 7" key="1">
    <citation type="submission" date="2018-07" db="EMBL/GenBank/DDBJ databases">
        <title>Genome sequences of Haloplanus aerogenes JCM 16430T.</title>
        <authorList>
            <person name="Kim Y.B."/>
            <person name="Roh S.W."/>
        </authorList>
    </citation>
    <scope>NUCLEOTIDE SEQUENCE [LARGE SCALE GENOMIC DNA]</scope>
    <source>
        <strain evidence="6 7">JCM 16430</strain>
    </source>
</reference>
<dbReference type="InterPro" id="IPR039424">
    <property type="entry name" value="SBP_5"/>
</dbReference>
<evidence type="ECO:0000256" key="3">
    <source>
        <dbReference type="ARBA" id="ARBA00022729"/>
    </source>
</evidence>
<dbReference type="PANTHER" id="PTHR30290:SF9">
    <property type="entry name" value="OLIGOPEPTIDE-BINDING PROTEIN APPA"/>
    <property type="match status" value="1"/>
</dbReference>
<sequence>MTMPDKGPEESAQRRRQVLKAMSVAAGTSVLAGCTGGDSGGSESGNGGSGDGKHGGSMTFALGGSPTNLSYWQSYDTVTNNLTTQIWDSLLEYSEPDMELQPALAKSWEATDDTTYVYELREGVTFHDGSEMTADDVIASAKLTLRDEAKSPLAWMFGAVDNFEKVDEYTVRVNMAEPDASFKYVPATTAWSVAPKSQIDEKGTDLAQEPVGAGPFKLDQWKSGNYVRITRHDDYWDGELPYLDEATFQIVPNGTSRITGMKNGNYGGTNDIPIDQLSVLDQIDNVELHTVTSFQTSHLVFNCMEGPFSNTDVRRAASYAIDTKAITESTVGKYGSHAYSMLPEGMMGHVKPEDLEYNGFPYDPEKAKSMLDDAGFTGSPRFETTLMTPKDTVRQKPAIAIQQYLSEVGIKVNVKKVSQSTYVDTIWGEEDFSKRPGLQMTLWASDFPSPDAIIRPLFDSEQLPPSNNWFGYQNEKVDQLLQQFKTTLDTEQRAQYAKQVNQIVVDEAPGVWIFHPDTTKAFNTKFEGYAGQIPAFVTYFSTFLRDMYIAD</sequence>
<feature type="region of interest" description="Disordered" evidence="4">
    <location>
        <begin position="35"/>
        <end position="59"/>
    </location>
</feature>
<dbReference type="Gene3D" id="3.90.76.10">
    <property type="entry name" value="Dipeptide-binding Protein, Domain 1"/>
    <property type="match status" value="1"/>
</dbReference>
<dbReference type="InterPro" id="IPR030678">
    <property type="entry name" value="Peptide/Ni-bd"/>
</dbReference>
<dbReference type="GO" id="GO:0043190">
    <property type="term" value="C:ATP-binding cassette (ABC) transporter complex"/>
    <property type="evidence" value="ECO:0007669"/>
    <property type="project" value="InterPro"/>
</dbReference>
<protein>
    <submittedName>
        <fullName evidence="6">ABC transporter substrate-binding protein</fullName>
    </submittedName>
</protein>
<dbReference type="CDD" id="cd00995">
    <property type="entry name" value="PBP2_NikA_DppA_OppA_like"/>
    <property type="match status" value="1"/>
</dbReference>
<dbReference type="PANTHER" id="PTHR30290">
    <property type="entry name" value="PERIPLASMIC BINDING COMPONENT OF ABC TRANSPORTER"/>
    <property type="match status" value="1"/>
</dbReference>
<proteinExistence type="inferred from homology"/>
<dbReference type="GO" id="GO:1904680">
    <property type="term" value="F:peptide transmembrane transporter activity"/>
    <property type="evidence" value="ECO:0007669"/>
    <property type="project" value="TreeGrafter"/>
</dbReference>
<dbReference type="Gene3D" id="3.10.105.10">
    <property type="entry name" value="Dipeptide-binding Protein, Domain 3"/>
    <property type="match status" value="1"/>
</dbReference>
<keyword evidence="3" id="KW-0732">Signal</keyword>
<dbReference type="Proteomes" id="UP000282007">
    <property type="component" value="Chromosome"/>
</dbReference>
<dbReference type="PIRSF" id="PIRSF002741">
    <property type="entry name" value="MppA"/>
    <property type="match status" value="1"/>
</dbReference>
<feature type="domain" description="Solute-binding protein family 5" evidence="5">
    <location>
        <begin position="99"/>
        <end position="461"/>
    </location>
</feature>
<name>A0A3G8QWP5_9EURY</name>
<dbReference type="InterPro" id="IPR000914">
    <property type="entry name" value="SBP_5_dom"/>
</dbReference>
<keyword evidence="7" id="KW-1185">Reference proteome</keyword>
<dbReference type="PROSITE" id="PS51257">
    <property type="entry name" value="PROKAR_LIPOPROTEIN"/>
    <property type="match status" value="1"/>
</dbReference>
<evidence type="ECO:0000256" key="1">
    <source>
        <dbReference type="ARBA" id="ARBA00005695"/>
    </source>
</evidence>
<dbReference type="Gene3D" id="3.40.190.10">
    <property type="entry name" value="Periplasmic binding protein-like II"/>
    <property type="match status" value="1"/>
</dbReference>
<dbReference type="EMBL" id="CP034145">
    <property type="protein sequence ID" value="AZH25264.1"/>
    <property type="molecule type" value="Genomic_DNA"/>
</dbReference>
<keyword evidence="2" id="KW-0813">Transport</keyword>
<dbReference type="Pfam" id="PF00496">
    <property type="entry name" value="SBP_bac_5"/>
    <property type="match status" value="1"/>
</dbReference>
<gene>
    <name evidence="6" type="ORF">DU502_07670</name>
</gene>
<evidence type="ECO:0000259" key="5">
    <source>
        <dbReference type="Pfam" id="PF00496"/>
    </source>
</evidence>
<accession>A0A3G8QWP5</accession>
<evidence type="ECO:0000313" key="7">
    <source>
        <dbReference type="Proteomes" id="UP000282007"/>
    </source>
</evidence>
<feature type="compositionally biased region" description="Gly residues" evidence="4">
    <location>
        <begin position="35"/>
        <end position="50"/>
    </location>
</feature>
<evidence type="ECO:0000256" key="4">
    <source>
        <dbReference type="SAM" id="MobiDB-lite"/>
    </source>
</evidence>
<comment type="similarity">
    <text evidence="1">Belongs to the bacterial solute-binding protein 5 family.</text>
</comment>
<organism evidence="6 7">
    <name type="scientific">Haloplanus aerogenes</name>
    <dbReference type="NCBI Taxonomy" id="660522"/>
    <lineage>
        <taxon>Archaea</taxon>
        <taxon>Methanobacteriati</taxon>
        <taxon>Methanobacteriota</taxon>
        <taxon>Stenosarchaea group</taxon>
        <taxon>Halobacteria</taxon>
        <taxon>Halobacteriales</taxon>
        <taxon>Haloferacaceae</taxon>
        <taxon>Haloplanus</taxon>
    </lineage>
</organism>
<dbReference type="GO" id="GO:0015833">
    <property type="term" value="P:peptide transport"/>
    <property type="evidence" value="ECO:0007669"/>
    <property type="project" value="TreeGrafter"/>
</dbReference>
<dbReference type="SUPFAM" id="SSF53850">
    <property type="entry name" value="Periplasmic binding protein-like II"/>
    <property type="match status" value="1"/>
</dbReference>